<evidence type="ECO:0000313" key="2">
    <source>
        <dbReference type="EMBL" id="MSB20558.1"/>
    </source>
</evidence>
<evidence type="ECO:0000313" key="3">
    <source>
        <dbReference type="Proteomes" id="UP000434475"/>
    </source>
</evidence>
<keyword evidence="1" id="KW-0175">Coiled coil</keyword>
<reference evidence="2 3" key="1">
    <citation type="journal article" date="2019" name="Nat. Med.">
        <title>A library of human gut bacterial isolates paired with longitudinal multiomics data enables mechanistic microbiome research.</title>
        <authorList>
            <person name="Poyet M."/>
            <person name="Groussin M."/>
            <person name="Gibbons S.M."/>
            <person name="Avila-Pacheco J."/>
            <person name="Jiang X."/>
            <person name="Kearney S.M."/>
            <person name="Perrotta A.R."/>
            <person name="Berdy B."/>
            <person name="Zhao S."/>
            <person name="Lieberman T.D."/>
            <person name="Swanson P.K."/>
            <person name="Smith M."/>
            <person name="Roesemann S."/>
            <person name="Alexander J.E."/>
            <person name="Rich S.A."/>
            <person name="Livny J."/>
            <person name="Vlamakis H."/>
            <person name="Clish C."/>
            <person name="Bullock K."/>
            <person name="Deik A."/>
            <person name="Scott J."/>
            <person name="Pierce K.A."/>
            <person name="Xavier R.J."/>
            <person name="Alm E.J."/>
        </authorList>
    </citation>
    <scope>NUCLEOTIDE SEQUENCE [LARGE SCALE GENOMIC DNA]</scope>
    <source>
        <strain evidence="2 3">BIOML-A2</strain>
    </source>
</reference>
<dbReference type="AlphaFoldDB" id="A0A6I2R1M7"/>
<organism evidence="2 3">
    <name type="scientific">Flavonifractor plautii</name>
    <name type="common">Fusobacterium plautii</name>
    <dbReference type="NCBI Taxonomy" id="292800"/>
    <lineage>
        <taxon>Bacteria</taxon>
        <taxon>Bacillati</taxon>
        <taxon>Bacillota</taxon>
        <taxon>Clostridia</taxon>
        <taxon>Eubacteriales</taxon>
        <taxon>Oscillospiraceae</taxon>
        <taxon>Flavonifractor</taxon>
    </lineage>
</organism>
<dbReference type="EMBL" id="WKPR01000013">
    <property type="protein sequence ID" value="MSB20558.1"/>
    <property type="molecule type" value="Genomic_DNA"/>
</dbReference>
<gene>
    <name evidence="2" type="ORF">GKE97_13670</name>
</gene>
<feature type="coiled-coil region" evidence="1">
    <location>
        <begin position="41"/>
        <end position="91"/>
    </location>
</feature>
<comment type="caution">
    <text evidence="2">The sequence shown here is derived from an EMBL/GenBank/DDBJ whole genome shotgun (WGS) entry which is preliminary data.</text>
</comment>
<proteinExistence type="predicted"/>
<sequence length="122" mass="13715">MKDHLVPILLGYFILFGGKAAGIEFPSSIEKIKDLVADFLYRKETRRIKVAEADKAEAEAEKAKVDAERSRFELEELKKQAQEKASQTVENLTRAAVPLNIKPPANNIIDITALFQIDDETE</sequence>
<dbReference type="RefSeq" id="WP_044945470.1">
    <property type="nucleotide sequence ID" value="NZ_JADMVA010000066.1"/>
</dbReference>
<accession>A0A6I2R1M7</accession>
<dbReference type="Proteomes" id="UP000434475">
    <property type="component" value="Unassembled WGS sequence"/>
</dbReference>
<evidence type="ECO:0000256" key="1">
    <source>
        <dbReference type="SAM" id="Coils"/>
    </source>
</evidence>
<name>A0A6I2R1M7_FLAPL</name>
<protein>
    <submittedName>
        <fullName evidence="2">Uncharacterized protein</fullName>
    </submittedName>
</protein>